<dbReference type="AlphaFoldDB" id="A0A1P8WNU0"/>
<dbReference type="EC" id="3.1.3.16" evidence="3"/>
<evidence type="ECO:0000313" key="11">
    <source>
        <dbReference type="EMBL" id="APZ95719.1"/>
    </source>
</evidence>
<dbReference type="SUPFAM" id="SSF56300">
    <property type="entry name" value="Metallo-dependent phosphatases"/>
    <property type="match status" value="1"/>
</dbReference>
<dbReference type="InterPro" id="IPR024654">
    <property type="entry name" value="Calcineurin-like_PHP_lpxH"/>
</dbReference>
<comment type="catalytic activity">
    <reaction evidence="7">
        <text>O-phospho-L-seryl-[protein] + H2O = L-seryl-[protein] + phosphate</text>
        <dbReference type="Rhea" id="RHEA:20629"/>
        <dbReference type="Rhea" id="RHEA-COMP:9863"/>
        <dbReference type="Rhea" id="RHEA-COMP:11604"/>
        <dbReference type="ChEBI" id="CHEBI:15377"/>
        <dbReference type="ChEBI" id="CHEBI:29999"/>
        <dbReference type="ChEBI" id="CHEBI:43474"/>
        <dbReference type="ChEBI" id="CHEBI:83421"/>
        <dbReference type="EC" id="3.1.3.16"/>
    </reaction>
</comment>
<comment type="similarity">
    <text evidence="2">Belongs to the metallophosphoesterase superfamily. YfcE family.</text>
</comment>
<dbReference type="PANTHER" id="PTHR43143:SF1">
    <property type="entry name" value="SERINE_THREONINE-PROTEIN PHOSPHATASE CPPED1"/>
    <property type="match status" value="1"/>
</dbReference>
<dbReference type="PANTHER" id="PTHR43143">
    <property type="entry name" value="METALLOPHOSPHOESTERASE, CALCINEURIN SUPERFAMILY"/>
    <property type="match status" value="1"/>
</dbReference>
<gene>
    <name evidence="11" type="ORF">Fuma_05380</name>
</gene>
<dbReference type="SUPFAM" id="SSF75005">
    <property type="entry name" value="Arabinanase/levansucrase/invertase"/>
    <property type="match status" value="2"/>
</dbReference>
<dbReference type="CDD" id="cd07395">
    <property type="entry name" value="MPP_CSTP1"/>
    <property type="match status" value="1"/>
</dbReference>
<dbReference type="KEGG" id="fmr:Fuma_05380"/>
<dbReference type="GO" id="GO:0005737">
    <property type="term" value="C:cytoplasm"/>
    <property type="evidence" value="ECO:0007669"/>
    <property type="project" value="UniProtKB-SubCell"/>
</dbReference>
<dbReference type="InterPro" id="IPR023296">
    <property type="entry name" value="Glyco_hydro_beta-prop_sf"/>
</dbReference>
<evidence type="ECO:0000256" key="7">
    <source>
        <dbReference type="ARBA" id="ARBA00047761"/>
    </source>
</evidence>
<dbReference type="SUPFAM" id="SSF63829">
    <property type="entry name" value="Calcium-dependent phosphotriesterase"/>
    <property type="match status" value="1"/>
</dbReference>
<dbReference type="Proteomes" id="UP000187735">
    <property type="component" value="Chromosome"/>
</dbReference>
<protein>
    <recommendedName>
        <fullName evidence="3">protein-serine/threonine phosphatase</fullName>
        <ecNumber evidence="3">3.1.3.16</ecNumber>
    </recommendedName>
</protein>
<evidence type="ECO:0000256" key="9">
    <source>
        <dbReference type="SAM" id="SignalP"/>
    </source>
</evidence>
<dbReference type="InterPro" id="IPR051918">
    <property type="entry name" value="STPP_CPPED1"/>
</dbReference>
<evidence type="ECO:0000259" key="10">
    <source>
        <dbReference type="Pfam" id="PF12850"/>
    </source>
</evidence>
<dbReference type="InterPro" id="IPR041867">
    <property type="entry name" value="MPP_CSTP1"/>
</dbReference>
<evidence type="ECO:0000256" key="6">
    <source>
        <dbReference type="ARBA" id="ARBA00022801"/>
    </source>
</evidence>
<accession>A0A1P8WNU0</accession>
<dbReference type="STRING" id="1891926.Fuma_05380"/>
<dbReference type="GO" id="GO:0004722">
    <property type="term" value="F:protein serine/threonine phosphatase activity"/>
    <property type="evidence" value="ECO:0007669"/>
    <property type="project" value="UniProtKB-EC"/>
</dbReference>
<proteinExistence type="inferred from homology"/>
<evidence type="ECO:0000256" key="3">
    <source>
        <dbReference type="ARBA" id="ARBA00013081"/>
    </source>
</evidence>
<keyword evidence="4" id="KW-0963">Cytoplasm</keyword>
<feature type="chain" id="PRO_5012094520" description="protein-serine/threonine phosphatase" evidence="9">
    <location>
        <begin position="22"/>
        <end position="897"/>
    </location>
</feature>
<dbReference type="RefSeq" id="WP_083732359.1">
    <property type="nucleotide sequence ID" value="NZ_CP017641.1"/>
</dbReference>
<keyword evidence="9" id="KW-0732">Signal</keyword>
<keyword evidence="6" id="KW-0378">Hydrolase</keyword>
<dbReference type="GO" id="GO:0046872">
    <property type="term" value="F:metal ion binding"/>
    <property type="evidence" value="ECO:0007669"/>
    <property type="project" value="UniProtKB-KW"/>
</dbReference>
<comment type="catalytic activity">
    <reaction evidence="8">
        <text>O-phospho-L-threonyl-[protein] + H2O = L-threonyl-[protein] + phosphate</text>
        <dbReference type="Rhea" id="RHEA:47004"/>
        <dbReference type="Rhea" id="RHEA-COMP:11060"/>
        <dbReference type="Rhea" id="RHEA-COMP:11605"/>
        <dbReference type="ChEBI" id="CHEBI:15377"/>
        <dbReference type="ChEBI" id="CHEBI:30013"/>
        <dbReference type="ChEBI" id="CHEBI:43474"/>
        <dbReference type="ChEBI" id="CHEBI:61977"/>
        <dbReference type="EC" id="3.1.3.16"/>
    </reaction>
</comment>
<organism evidence="11 12">
    <name type="scientific">Fuerstiella marisgermanici</name>
    <dbReference type="NCBI Taxonomy" id="1891926"/>
    <lineage>
        <taxon>Bacteria</taxon>
        <taxon>Pseudomonadati</taxon>
        <taxon>Planctomycetota</taxon>
        <taxon>Planctomycetia</taxon>
        <taxon>Planctomycetales</taxon>
        <taxon>Planctomycetaceae</taxon>
        <taxon>Fuerstiella</taxon>
    </lineage>
</organism>
<dbReference type="Pfam" id="PF12850">
    <property type="entry name" value="Metallophos_2"/>
    <property type="match status" value="1"/>
</dbReference>
<dbReference type="EMBL" id="CP017641">
    <property type="protein sequence ID" value="APZ95719.1"/>
    <property type="molecule type" value="Genomic_DNA"/>
</dbReference>
<reference evidence="11 12" key="1">
    <citation type="journal article" date="2016" name="Front. Microbiol.">
        <title>Fuerstia marisgermanicae gen. nov., sp. nov., an Unusual Member of the Phylum Planctomycetes from the German Wadden Sea.</title>
        <authorList>
            <person name="Kohn T."/>
            <person name="Heuer A."/>
            <person name="Jogler M."/>
            <person name="Vollmers J."/>
            <person name="Boedeker C."/>
            <person name="Bunk B."/>
            <person name="Rast P."/>
            <person name="Borchert D."/>
            <person name="Glockner I."/>
            <person name="Freese H.M."/>
            <person name="Klenk H.P."/>
            <person name="Overmann J."/>
            <person name="Kaster A.K."/>
            <person name="Rohde M."/>
            <person name="Wiegand S."/>
            <person name="Jogler C."/>
        </authorList>
    </citation>
    <scope>NUCLEOTIDE SEQUENCE [LARGE SCALE GENOMIC DNA]</scope>
    <source>
        <strain evidence="11 12">NH11</strain>
    </source>
</reference>
<evidence type="ECO:0000256" key="1">
    <source>
        <dbReference type="ARBA" id="ARBA00004496"/>
    </source>
</evidence>
<sequence length="897" mass="100031" precursor="true">MRHTFSLMYFVLCVAATTATGADQASGADITFRELRRFSIPEAHQAVAVDATSFYGIANHSIARYEKKTGNVLEKWSAPENSDIKHLNSGLVHEGRLYCANSNWPEKPLKNTVEIFNAETLQHSQSKPFAETAGAINWIERHHDAWWIVFAYYGEEDVHHTRLVRYDDDWNETGRWTFPDAVLNRFLPNSNSGGAFGPNGRLFVTGHDHAELYVLNVPADGGTLQHLTTVPAPIAGQGIAWDRSDIGTLFGIVRKTHEVVVMRQSHRNEYSALKQPVEWVRDEHNPVLPPRKGEFDATRCMNPWVVRDGDNYRLFYSGGGADGKQRLGVATAAVRDVVKWDRTGPLFETGNAGAFDAAWCVLPHAIKMNDDRWHLYYTGNAGRGSGLSAFPGMGLATSTDGTNWARHSEEPILEPSGEHGTPDAIGVAGGSVVRISQPDGSSQWRFYYTGCPTVGKAHELNQQKTICLATSDDGIHWTKLGAVMLRDPERNYEDIGVAGPVVHQEPDGSFRMWYSAIGTRHGYYSICYAESDDGIHWRRGVKSGDNLQLLPNGDGWEKQMVEYPSVIQEGDHLRLFYCGNGYGRTGIGTAVSKVPAQENQAAKVPERFQQAKDRTFKAFDSQQEQKWQGPYFFLQMADTQYGMFSGNKGFEKEAALAQQAVEHINRLRPKFAIVCGDLTNATPEQARYQAQVAQYHHDFSKVSADIPLVCVCGNHDIGNRPTPQSIAQYQQHFGDDYFAFWTGGVRNIVLNSSVLKDPTGAPGVLAAQEEWLKQQLHDAQNAKARHTLIFQHHPLFLEKEDEPDQYFNIPLERRTPLVNQLKEANVRAVFAGHYHRNAYGKAGEMEMITTGPVGKPFAKTVSGFRIVTVQESGIQHQYYGMDEVPEKVTLPDAPAVP</sequence>
<evidence type="ECO:0000256" key="8">
    <source>
        <dbReference type="ARBA" id="ARBA00048336"/>
    </source>
</evidence>
<keyword evidence="12" id="KW-1185">Reference proteome</keyword>
<evidence type="ECO:0000256" key="5">
    <source>
        <dbReference type="ARBA" id="ARBA00022723"/>
    </source>
</evidence>
<evidence type="ECO:0000256" key="2">
    <source>
        <dbReference type="ARBA" id="ARBA00008950"/>
    </source>
</evidence>
<comment type="subcellular location">
    <subcellularLocation>
        <location evidence="1">Cytoplasm</location>
    </subcellularLocation>
</comment>
<feature type="signal peptide" evidence="9">
    <location>
        <begin position="1"/>
        <end position="21"/>
    </location>
</feature>
<evidence type="ECO:0000256" key="4">
    <source>
        <dbReference type="ARBA" id="ARBA00022490"/>
    </source>
</evidence>
<dbReference type="Gene3D" id="3.60.21.10">
    <property type="match status" value="1"/>
</dbReference>
<keyword evidence="5" id="KW-0479">Metal-binding</keyword>
<evidence type="ECO:0000313" key="12">
    <source>
        <dbReference type="Proteomes" id="UP000187735"/>
    </source>
</evidence>
<feature type="domain" description="Calcineurin-like phosphoesterase" evidence="10">
    <location>
        <begin position="654"/>
        <end position="871"/>
    </location>
</feature>
<dbReference type="InterPro" id="IPR029052">
    <property type="entry name" value="Metallo-depent_PP-like"/>
</dbReference>
<dbReference type="Gene3D" id="2.115.10.20">
    <property type="entry name" value="Glycosyl hydrolase domain, family 43"/>
    <property type="match status" value="2"/>
</dbReference>
<name>A0A1P8WNU0_9PLAN</name>